<dbReference type="AlphaFoldDB" id="A0A0P9DLB2"/>
<dbReference type="Gene3D" id="3.90.660.50">
    <property type="match status" value="1"/>
</dbReference>
<dbReference type="Pfam" id="PF01593">
    <property type="entry name" value="Amino_oxidase"/>
    <property type="match status" value="1"/>
</dbReference>
<comment type="caution">
    <text evidence="2">The sequence shown here is derived from an EMBL/GenBank/DDBJ whole genome shotgun (WGS) entry which is preliminary data.</text>
</comment>
<reference evidence="2 3" key="1">
    <citation type="submission" date="2015-09" db="EMBL/GenBank/DDBJ databases">
        <title>Draft genome sequence of Kouleothrix aurantiaca JCM 19913.</title>
        <authorList>
            <person name="Hemp J."/>
        </authorList>
    </citation>
    <scope>NUCLEOTIDE SEQUENCE [LARGE SCALE GENOMIC DNA]</scope>
    <source>
        <strain evidence="2 3">COM-B</strain>
    </source>
</reference>
<dbReference type="GO" id="GO:0016491">
    <property type="term" value="F:oxidoreductase activity"/>
    <property type="evidence" value="ECO:0007669"/>
    <property type="project" value="InterPro"/>
</dbReference>
<protein>
    <submittedName>
        <fullName evidence="2">Amine oxidase</fullName>
    </submittedName>
</protein>
<evidence type="ECO:0000259" key="1">
    <source>
        <dbReference type="Pfam" id="PF01593"/>
    </source>
</evidence>
<keyword evidence="3" id="KW-1185">Reference proteome</keyword>
<dbReference type="InterPro" id="IPR002937">
    <property type="entry name" value="Amino_oxidase"/>
</dbReference>
<gene>
    <name evidence="2" type="ORF">SE17_25035</name>
</gene>
<dbReference type="Gene3D" id="3.50.50.60">
    <property type="entry name" value="FAD/NAD(P)-binding domain"/>
    <property type="match status" value="2"/>
</dbReference>
<dbReference type="PANTHER" id="PTHR42841">
    <property type="entry name" value="AMINE OXIDASE"/>
    <property type="match status" value="1"/>
</dbReference>
<name>A0A0P9DLB2_9CHLR</name>
<organism evidence="2 3">
    <name type="scientific">Kouleothrix aurantiaca</name>
    <dbReference type="NCBI Taxonomy" id="186479"/>
    <lineage>
        <taxon>Bacteria</taxon>
        <taxon>Bacillati</taxon>
        <taxon>Chloroflexota</taxon>
        <taxon>Chloroflexia</taxon>
        <taxon>Chloroflexales</taxon>
        <taxon>Roseiflexineae</taxon>
        <taxon>Roseiflexaceae</taxon>
        <taxon>Kouleothrix</taxon>
    </lineage>
</organism>
<dbReference type="Proteomes" id="UP000050509">
    <property type="component" value="Unassembled WGS sequence"/>
</dbReference>
<evidence type="ECO:0000313" key="2">
    <source>
        <dbReference type="EMBL" id="KPV50763.1"/>
    </source>
</evidence>
<sequence length="429" mass="46102">MHVVIVGAGLAGLTCARMLDRWKVDVTIVEAADDVGGRVRSDTVDGYTFDRGFQVLFDAYPAVLRQLDLPRLNLRAFAPGAIICLPGRRVVLTDPLRDPNWADRVAAASTLAISPLDKLRTLRLALELRGQTVDEMLAGPDETSYSFLRQRGFSDAIIDMFFRPFYGGVLFDRALETSAKCLRFDFKMLADGQACLPASGMGAISEQLAAPLRDRGRVRVATAAEALITEGERVLGVRLAGGEEIHADAVVVATAAPEAARLSAAPMPEGARGTVTLYYGGDKPFYQGAKLLLNPAPGAFVNNAQLLTNVVPEYAPPGKHLLSATVIGVRDLDDAELFRRGLRDLHAMFAGDTQAQAALAGYQPLRLYRIPFAQFPQEPGVHPGLPDNRSGRDGLYFAGEFTEASSLNAAMISGEKCAACVVEDLAGRV</sequence>
<accession>A0A0P9DLB2</accession>
<feature type="domain" description="Amine oxidase" evidence="1">
    <location>
        <begin position="10"/>
        <end position="421"/>
    </location>
</feature>
<dbReference type="EMBL" id="LJCR01001228">
    <property type="protein sequence ID" value="KPV50763.1"/>
    <property type="molecule type" value="Genomic_DNA"/>
</dbReference>
<evidence type="ECO:0000313" key="3">
    <source>
        <dbReference type="Proteomes" id="UP000050509"/>
    </source>
</evidence>
<dbReference type="SUPFAM" id="SSF51905">
    <property type="entry name" value="FAD/NAD(P)-binding domain"/>
    <property type="match status" value="1"/>
</dbReference>
<proteinExistence type="predicted"/>
<dbReference type="InterPro" id="IPR036188">
    <property type="entry name" value="FAD/NAD-bd_sf"/>
</dbReference>